<proteinExistence type="inferred from homology"/>
<dbReference type="RefSeq" id="WP_142978913.1">
    <property type="nucleotide sequence ID" value="NZ_RKLU01000002.1"/>
</dbReference>
<dbReference type="InterPro" id="IPR052379">
    <property type="entry name" value="Type_VII_TA_RNase"/>
</dbReference>
<evidence type="ECO:0000313" key="7">
    <source>
        <dbReference type="Proteomes" id="UP000705823"/>
    </source>
</evidence>
<comment type="similarity">
    <text evidence="5">Belongs to the HepT RNase toxin family.</text>
</comment>
<protein>
    <submittedName>
        <fullName evidence="6">DUF86 domain-containing protein</fullName>
    </submittedName>
</protein>
<gene>
    <name evidence="6" type="ORF">EGH24_04140</name>
</gene>
<evidence type="ECO:0000256" key="3">
    <source>
        <dbReference type="ARBA" id="ARBA00022722"/>
    </source>
</evidence>
<evidence type="ECO:0000256" key="5">
    <source>
        <dbReference type="ARBA" id="ARBA00024207"/>
    </source>
</evidence>
<dbReference type="Proteomes" id="UP000705823">
    <property type="component" value="Unassembled WGS sequence"/>
</dbReference>
<dbReference type="InterPro" id="IPR008201">
    <property type="entry name" value="HepT-like"/>
</dbReference>
<dbReference type="NCBIfam" id="NF047751">
    <property type="entry name" value="HepT_toxin"/>
    <property type="match status" value="1"/>
</dbReference>
<dbReference type="Gene3D" id="1.20.120.580">
    <property type="entry name" value="bsu32300-like"/>
    <property type="match status" value="1"/>
</dbReference>
<name>A0A8J8PCD0_9EURY</name>
<dbReference type="PANTHER" id="PTHR33397:SF5">
    <property type="entry name" value="RNASE YUTE-RELATED"/>
    <property type="match status" value="1"/>
</dbReference>
<accession>A0A8J8PCD0</accession>
<keyword evidence="7" id="KW-1185">Reference proteome</keyword>
<dbReference type="GO" id="GO:0016787">
    <property type="term" value="F:hydrolase activity"/>
    <property type="evidence" value="ECO:0007669"/>
    <property type="project" value="UniProtKB-KW"/>
</dbReference>
<dbReference type="PANTHER" id="PTHR33397">
    <property type="entry name" value="UPF0331 PROTEIN YUTE"/>
    <property type="match status" value="1"/>
</dbReference>
<evidence type="ECO:0000313" key="6">
    <source>
        <dbReference type="EMBL" id="TQQ82648.1"/>
    </source>
</evidence>
<reference evidence="6" key="1">
    <citation type="submission" date="2019-02" db="EMBL/GenBank/DDBJ databases">
        <title>Halonotius sp. a new haloarchaeum isolated from saline soil.</title>
        <authorList>
            <person name="Duran-Viseras A."/>
            <person name="Sanchez-Porro C."/>
            <person name="Ventosa A."/>
        </authorList>
    </citation>
    <scope>NUCLEOTIDE SEQUENCE</scope>
    <source>
        <strain evidence="6">F15B</strain>
    </source>
</reference>
<organism evidence="6 7">
    <name type="scientific">Halonotius terrestris</name>
    <dbReference type="NCBI Taxonomy" id="2487750"/>
    <lineage>
        <taxon>Archaea</taxon>
        <taxon>Methanobacteriati</taxon>
        <taxon>Methanobacteriota</taxon>
        <taxon>Stenosarchaea group</taxon>
        <taxon>Halobacteria</taxon>
        <taxon>Halobacteriales</taxon>
        <taxon>Haloferacaceae</taxon>
        <taxon>Halonotius</taxon>
    </lineage>
</organism>
<evidence type="ECO:0000256" key="4">
    <source>
        <dbReference type="ARBA" id="ARBA00022801"/>
    </source>
</evidence>
<dbReference type="AlphaFoldDB" id="A0A8J8PCD0"/>
<comment type="caution">
    <text evidence="6">The sequence shown here is derived from an EMBL/GenBank/DDBJ whole genome shotgun (WGS) entry which is preliminary data.</text>
</comment>
<keyword evidence="2" id="KW-1277">Toxin-antitoxin system</keyword>
<dbReference type="GO" id="GO:0004540">
    <property type="term" value="F:RNA nuclease activity"/>
    <property type="evidence" value="ECO:0007669"/>
    <property type="project" value="InterPro"/>
</dbReference>
<keyword evidence="4" id="KW-0378">Hydrolase</keyword>
<dbReference type="GO" id="GO:0110001">
    <property type="term" value="C:toxin-antitoxin complex"/>
    <property type="evidence" value="ECO:0007669"/>
    <property type="project" value="InterPro"/>
</dbReference>
<dbReference type="InterPro" id="IPR037038">
    <property type="entry name" value="HepT-like_sf"/>
</dbReference>
<evidence type="ECO:0000256" key="2">
    <source>
        <dbReference type="ARBA" id="ARBA00022649"/>
    </source>
</evidence>
<evidence type="ECO:0000256" key="1">
    <source>
        <dbReference type="ARBA" id="ARBA00022553"/>
    </source>
</evidence>
<sequence length="148" mass="16802">MTLSEADIERIVTAVETAEESLAVLADKQSLSRETYRADRETRDVVERRFVKTTEAVLDIAETIVVHERDVHPESNPAAMMALADLEVLEPETAKEMAQAARFRNVLAHTYGDVIDHDEVYDALQDLTRYRDFLVAVRSYLDEIDAFS</sequence>
<dbReference type="EMBL" id="RKLU01000002">
    <property type="protein sequence ID" value="TQQ82648.1"/>
    <property type="molecule type" value="Genomic_DNA"/>
</dbReference>
<keyword evidence="1" id="KW-0597">Phosphoprotein</keyword>
<dbReference type="OrthoDB" id="25331at2157"/>
<dbReference type="Pfam" id="PF01934">
    <property type="entry name" value="HepT-like"/>
    <property type="match status" value="1"/>
</dbReference>
<keyword evidence="3" id="KW-0540">Nuclease</keyword>